<feature type="domain" description="HD" evidence="4">
    <location>
        <begin position="68"/>
        <end position="187"/>
    </location>
</feature>
<dbReference type="InterPro" id="IPR029787">
    <property type="entry name" value="Nucleotide_cyclase"/>
</dbReference>
<dbReference type="PROSITE" id="PS51832">
    <property type="entry name" value="HD_GYP"/>
    <property type="match status" value="1"/>
</dbReference>
<sequence length="688" mass="76508">MSTSLSPNVNTLSYLNSHPMESSRLLNSLIEIVQTVENSPSGNPIDEIINIHILRRLLTAIHFRDIQTLKHSRRVGIISVGIGSRLGWEDSELRLIEIASLLHDVGKIGIPDHILHKPGRLSPDEAEYIASHHRVAIEILQATQASQELIQIVAQAHGVKVDTGDSNEKNSSLGARILAVADAFESLTSARSYRPAFDEKSALKILHEQSGKEFDRNIVAALERWLDSHESRGLHDDSAAESAVQANAPTTDSAKANAACFCQLFQYLHLMESLYDAFYLIDEKRRVVIWSMGAAKLFGFPAVDLIGQPWHRSVVTADGPKPDPVEIAFQSAKSNCHTLTLKDIDGNDQEFGVQTVPILDLNQRVVATAELICDGNESKKHRGQFRKLHMAATRDALTGVVNRGELDDKMIQVFNKWNAEPTIPFSIVFLDIDHFKEINDRLSHSVGDRVLIDVARLIQDELYSGEIVSRYGGEEFVILCPETPLETALERAERLRRAIMGTKIAEREDLRVTASFGVAQVEKNDDPESLMKAADKALYEAKNSGRNRTCHRKVSAVQNAPTAEQKKQSDWIHHAEITTCVASSMLHIKLKGYVLDNMAKILDVKEDSLLLQVGASGLLGGWGNKQDRQPVKVRVEIHELPNNEKVSGTRRILLKTITEPIGRPAKKETFHTRASIVVESLRSYLIAD</sequence>
<dbReference type="SMART" id="SM00471">
    <property type="entry name" value="HDc"/>
    <property type="match status" value="1"/>
</dbReference>
<dbReference type="Gene3D" id="3.30.450.20">
    <property type="entry name" value="PAS domain"/>
    <property type="match status" value="1"/>
</dbReference>
<dbReference type="InterPro" id="IPR000014">
    <property type="entry name" value="PAS"/>
</dbReference>
<organism evidence="6 7">
    <name type="scientific">Thalassoglobus polymorphus</name>
    <dbReference type="NCBI Taxonomy" id="2527994"/>
    <lineage>
        <taxon>Bacteria</taxon>
        <taxon>Pseudomonadati</taxon>
        <taxon>Planctomycetota</taxon>
        <taxon>Planctomycetia</taxon>
        <taxon>Planctomycetales</taxon>
        <taxon>Planctomycetaceae</taxon>
        <taxon>Thalassoglobus</taxon>
    </lineage>
</organism>
<feature type="domain" description="GGDEF" evidence="3">
    <location>
        <begin position="423"/>
        <end position="554"/>
    </location>
</feature>
<dbReference type="Pfam" id="PF00990">
    <property type="entry name" value="GGDEF"/>
    <property type="match status" value="1"/>
</dbReference>
<dbReference type="CDD" id="cd00077">
    <property type="entry name" value="HDc"/>
    <property type="match status" value="1"/>
</dbReference>
<feature type="domain" description="PAS" evidence="2">
    <location>
        <begin position="263"/>
        <end position="308"/>
    </location>
</feature>
<dbReference type="GO" id="GO:0006355">
    <property type="term" value="P:regulation of DNA-templated transcription"/>
    <property type="evidence" value="ECO:0007669"/>
    <property type="project" value="InterPro"/>
</dbReference>
<dbReference type="InterPro" id="IPR006674">
    <property type="entry name" value="HD_domain"/>
</dbReference>
<dbReference type="GO" id="GO:0052621">
    <property type="term" value="F:diguanylate cyclase activity"/>
    <property type="evidence" value="ECO:0007669"/>
    <property type="project" value="UniProtKB-EC"/>
</dbReference>
<dbReference type="PROSITE" id="PS50112">
    <property type="entry name" value="PAS"/>
    <property type="match status" value="1"/>
</dbReference>
<dbReference type="SUPFAM" id="SSF55785">
    <property type="entry name" value="PYP-like sensor domain (PAS domain)"/>
    <property type="match status" value="1"/>
</dbReference>
<dbReference type="SMART" id="SM00267">
    <property type="entry name" value="GGDEF"/>
    <property type="match status" value="1"/>
</dbReference>
<dbReference type="AlphaFoldDB" id="A0A517QNX9"/>
<keyword evidence="6" id="KW-0808">Transferase</keyword>
<evidence type="ECO:0000259" key="5">
    <source>
        <dbReference type="PROSITE" id="PS51832"/>
    </source>
</evidence>
<dbReference type="SUPFAM" id="SSF55073">
    <property type="entry name" value="Nucleotide cyclase"/>
    <property type="match status" value="1"/>
</dbReference>
<dbReference type="PROSITE" id="PS50887">
    <property type="entry name" value="GGDEF"/>
    <property type="match status" value="1"/>
</dbReference>
<protein>
    <recommendedName>
        <fullName evidence="1">diguanylate cyclase</fullName>
        <ecNumber evidence="1">2.7.7.65</ecNumber>
    </recommendedName>
</protein>
<evidence type="ECO:0000259" key="2">
    <source>
        <dbReference type="PROSITE" id="PS50112"/>
    </source>
</evidence>
<dbReference type="GO" id="GO:1902201">
    <property type="term" value="P:negative regulation of bacterial-type flagellum-dependent cell motility"/>
    <property type="evidence" value="ECO:0007669"/>
    <property type="project" value="TreeGrafter"/>
</dbReference>
<dbReference type="EMBL" id="CP036267">
    <property type="protein sequence ID" value="QDT33322.1"/>
    <property type="molecule type" value="Genomic_DNA"/>
</dbReference>
<dbReference type="Proteomes" id="UP000315724">
    <property type="component" value="Chromosome"/>
</dbReference>
<dbReference type="KEGG" id="tpol:Mal48_25750"/>
<dbReference type="Gene3D" id="1.10.3210.10">
    <property type="entry name" value="Hypothetical protein af1432"/>
    <property type="match status" value="1"/>
</dbReference>
<dbReference type="InterPro" id="IPR006675">
    <property type="entry name" value="HDIG_dom"/>
</dbReference>
<dbReference type="NCBIfam" id="TIGR00254">
    <property type="entry name" value="GGDEF"/>
    <property type="match status" value="1"/>
</dbReference>
<dbReference type="InterPro" id="IPR013767">
    <property type="entry name" value="PAS_fold"/>
</dbReference>
<name>A0A517QNX9_9PLAN</name>
<evidence type="ECO:0000256" key="1">
    <source>
        <dbReference type="ARBA" id="ARBA00012528"/>
    </source>
</evidence>
<dbReference type="Gene3D" id="3.30.70.270">
    <property type="match status" value="1"/>
</dbReference>
<dbReference type="InterPro" id="IPR035965">
    <property type="entry name" value="PAS-like_dom_sf"/>
</dbReference>
<dbReference type="GO" id="GO:0005886">
    <property type="term" value="C:plasma membrane"/>
    <property type="evidence" value="ECO:0007669"/>
    <property type="project" value="TreeGrafter"/>
</dbReference>
<dbReference type="RefSeq" id="WP_145199456.1">
    <property type="nucleotide sequence ID" value="NZ_CP036267.1"/>
</dbReference>
<dbReference type="InterPro" id="IPR037522">
    <property type="entry name" value="HD_GYP_dom"/>
</dbReference>
<evidence type="ECO:0000259" key="4">
    <source>
        <dbReference type="PROSITE" id="PS51831"/>
    </source>
</evidence>
<dbReference type="Pfam" id="PF00989">
    <property type="entry name" value="PAS"/>
    <property type="match status" value="1"/>
</dbReference>
<dbReference type="FunFam" id="3.30.70.270:FF:000001">
    <property type="entry name" value="Diguanylate cyclase domain protein"/>
    <property type="match status" value="1"/>
</dbReference>
<reference evidence="6 7" key="1">
    <citation type="submission" date="2019-02" db="EMBL/GenBank/DDBJ databases">
        <title>Deep-cultivation of Planctomycetes and their phenomic and genomic characterization uncovers novel biology.</title>
        <authorList>
            <person name="Wiegand S."/>
            <person name="Jogler M."/>
            <person name="Boedeker C."/>
            <person name="Pinto D."/>
            <person name="Vollmers J."/>
            <person name="Rivas-Marin E."/>
            <person name="Kohn T."/>
            <person name="Peeters S.H."/>
            <person name="Heuer A."/>
            <person name="Rast P."/>
            <person name="Oberbeckmann S."/>
            <person name="Bunk B."/>
            <person name="Jeske O."/>
            <person name="Meyerdierks A."/>
            <person name="Storesund J.E."/>
            <person name="Kallscheuer N."/>
            <person name="Luecker S."/>
            <person name="Lage O.M."/>
            <person name="Pohl T."/>
            <person name="Merkel B.J."/>
            <person name="Hornburger P."/>
            <person name="Mueller R.-W."/>
            <person name="Bruemmer F."/>
            <person name="Labrenz M."/>
            <person name="Spormann A.M."/>
            <person name="Op den Camp H."/>
            <person name="Overmann J."/>
            <person name="Amann R."/>
            <person name="Jetten M.S.M."/>
            <person name="Mascher T."/>
            <person name="Medema M.H."/>
            <person name="Devos D.P."/>
            <person name="Kaster A.-K."/>
            <person name="Ovreas L."/>
            <person name="Rohde M."/>
            <person name="Galperin M.Y."/>
            <person name="Jogler C."/>
        </authorList>
    </citation>
    <scope>NUCLEOTIDE SEQUENCE [LARGE SCALE GENOMIC DNA]</scope>
    <source>
        <strain evidence="6 7">Mal48</strain>
    </source>
</reference>
<evidence type="ECO:0000313" key="7">
    <source>
        <dbReference type="Proteomes" id="UP000315724"/>
    </source>
</evidence>
<dbReference type="InterPro" id="IPR003607">
    <property type="entry name" value="HD/PDEase_dom"/>
</dbReference>
<gene>
    <name evidence="6" type="primary">ydaM</name>
    <name evidence="6" type="ORF">Mal48_25750</name>
</gene>
<accession>A0A517QNX9</accession>
<proteinExistence type="predicted"/>
<dbReference type="PROSITE" id="PS51831">
    <property type="entry name" value="HD"/>
    <property type="match status" value="1"/>
</dbReference>
<dbReference type="GO" id="GO:0043709">
    <property type="term" value="P:cell adhesion involved in single-species biofilm formation"/>
    <property type="evidence" value="ECO:0007669"/>
    <property type="project" value="TreeGrafter"/>
</dbReference>
<dbReference type="InterPro" id="IPR050469">
    <property type="entry name" value="Diguanylate_Cyclase"/>
</dbReference>
<dbReference type="PANTHER" id="PTHR45138:SF24">
    <property type="entry name" value="DIGUANYLATE CYCLASE DGCC-RELATED"/>
    <property type="match status" value="1"/>
</dbReference>
<feature type="domain" description="HD-GYP" evidence="5">
    <location>
        <begin position="46"/>
        <end position="238"/>
    </location>
</feature>
<keyword evidence="6" id="KW-0548">Nucleotidyltransferase</keyword>
<dbReference type="SUPFAM" id="SSF109604">
    <property type="entry name" value="HD-domain/PDEase-like"/>
    <property type="match status" value="1"/>
</dbReference>
<evidence type="ECO:0000259" key="3">
    <source>
        <dbReference type="PROSITE" id="PS50887"/>
    </source>
</evidence>
<dbReference type="CDD" id="cd01949">
    <property type="entry name" value="GGDEF"/>
    <property type="match status" value="1"/>
</dbReference>
<dbReference type="OrthoDB" id="9759601at2"/>
<keyword evidence="7" id="KW-1185">Reference proteome</keyword>
<dbReference type="InterPro" id="IPR000160">
    <property type="entry name" value="GGDEF_dom"/>
</dbReference>
<dbReference type="NCBIfam" id="TIGR00277">
    <property type="entry name" value="HDIG"/>
    <property type="match status" value="1"/>
</dbReference>
<dbReference type="PANTHER" id="PTHR45138">
    <property type="entry name" value="REGULATORY COMPONENTS OF SENSORY TRANSDUCTION SYSTEM"/>
    <property type="match status" value="1"/>
</dbReference>
<dbReference type="Pfam" id="PF13487">
    <property type="entry name" value="HD_5"/>
    <property type="match status" value="1"/>
</dbReference>
<dbReference type="EC" id="2.7.7.65" evidence="1"/>
<evidence type="ECO:0000313" key="6">
    <source>
        <dbReference type="EMBL" id="QDT33322.1"/>
    </source>
</evidence>
<dbReference type="InterPro" id="IPR043128">
    <property type="entry name" value="Rev_trsase/Diguanyl_cyclase"/>
</dbReference>